<dbReference type="InterPro" id="IPR038459">
    <property type="entry name" value="MT_TRM10-typ_sf"/>
</dbReference>
<name>A0AAD1XJ94_EUPCR</name>
<keyword evidence="4" id="KW-0949">S-adenosyl-L-methionine</keyword>
<dbReference type="GO" id="GO:0002939">
    <property type="term" value="P:tRNA N1-guanine methylation"/>
    <property type="evidence" value="ECO:0007669"/>
    <property type="project" value="TreeGrafter"/>
</dbReference>
<comment type="catalytic activity">
    <reaction evidence="5">
        <text>guanosine(9) in tRNA + S-adenosyl-L-methionine = N(1)-methylguanosine(9) in tRNA + S-adenosyl-L-homocysteine + H(+)</text>
        <dbReference type="Rhea" id="RHEA:43156"/>
        <dbReference type="Rhea" id="RHEA-COMP:10367"/>
        <dbReference type="Rhea" id="RHEA-COMP:10368"/>
        <dbReference type="ChEBI" id="CHEBI:15378"/>
        <dbReference type="ChEBI" id="CHEBI:57856"/>
        <dbReference type="ChEBI" id="CHEBI:59789"/>
        <dbReference type="ChEBI" id="CHEBI:73542"/>
        <dbReference type="ChEBI" id="CHEBI:74269"/>
        <dbReference type="EC" id="2.1.1.221"/>
    </reaction>
</comment>
<dbReference type="InterPro" id="IPR028564">
    <property type="entry name" value="MT_TRM10-typ"/>
</dbReference>
<feature type="region of interest" description="Disordered" evidence="6">
    <location>
        <begin position="1"/>
        <end position="29"/>
    </location>
</feature>
<keyword evidence="2" id="KW-0489">Methyltransferase</keyword>
<keyword evidence="9" id="KW-1185">Reference proteome</keyword>
<dbReference type="PROSITE" id="PS51675">
    <property type="entry name" value="SAM_MT_TRM10"/>
    <property type="match status" value="1"/>
</dbReference>
<dbReference type="InterPro" id="IPR007356">
    <property type="entry name" value="tRNA_m1G_MeTrfase_euk"/>
</dbReference>
<dbReference type="Proteomes" id="UP001295684">
    <property type="component" value="Unassembled WGS sequence"/>
</dbReference>
<dbReference type="EMBL" id="CAMPGE010015114">
    <property type="protein sequence ID" value="CAI2373756.1"/>
    <property type="molecule type" value="Genomic_DNA"/>
</dbReference>
<dbReference type="GO" id="GO:0005634">
    <property type="term" value="C:nucleus"/>
    <property type="evidence" value="ECO:0007669"/>
    <property type="project" value="TreeGrafter"/>
</dbReference>
<evidence type="ECO:0000256" key="3">
    <source>
        <dbReference type="ARBA" id="ARBA00022679"/>
    </source>
</evidence>
<comment type="caution">
    <text evidence="8">The sequence shown here is derived from an EMBL/GenBank/DDBJ whole genome shotgun (WGS) entry which is preliminary data.</text>
</comment>
<evidence type="ECO:0000313" key="9">
    <source>
        <dbReference type="Proteomes" id="UP001295684"/>
    </source>
</evidence>
<protein>
    <recommendedName>
        <fullName evidence="1">tRNA (guanine(9)-N(1))-methyltransferase</fullName>
        <ecNumber evidence="1">2.1.1.221</ecNumber>
    </recommendedName>
</protein>
<gene>
    <name evidence="8" type="ORF">ECRASSUSDP1_LOCUS15104</name>
</gene>
<reference evidence="8" key="1">
    <citation type="submission" date="2023-07" db="EMBL/GenBank/DDBJ databases">
        <authorList>
            <consortium name="AG Swart"/>
            <person name="Singh M."/>
            <person name="Singh A."/>
            <person name="Seah K."/>
            <person name="Emmerich C."/>
        </authorList>
    </citation>
    <scope>NUCLEOTIDE SEQUENCE</scope>
    <source>
        <strain evidence="8">DP1</strain>
    </source>
</reference>
<dbReference type="GO" id="GO:0052905">
    <property type="term" value="F:tRNA (guanosine(9)-N1)-methyltransferase activity"/>
    <property type="evidence" value="ECO:0007669"/>
    <property type="project" value="UniProtKB-EC"/>
</dbReference>
<dbReference type="CDD" id="cd18089">
    <property type="entry name" value="SPOUT_Trm10-like"/>
    <property type="match status" value="1"/>
</dbReference>
<dbReference type="PANTHER" id="PTHR13563:SF13">
    <property type="entry name" value="TRNA METHYLTRANSFERASE 10 HOMOLOG A"/>
    <property type="match status" value="1"/>
</dbReference>
<accession>A0AAD1XJ94</accession>
<evidence type="ECO:0000256" key="1">
    <source>
        <dbReference type="ARBA" id="ARBA00012797"/>
    </source>
</evidence>
<keyword evidence="3" id="KW-0808">Transferase</keyword>
<dbReference type="AlphaFoldDB" id="A0AAD1XJ94"/>
<evidence type="ECO:0000256" key="4">
    <source>
        <dbReference type="ARBA" id="ARBA00022691"/>
    </source>
</evidence>
<dbReference type="Gene3D" id="3.40.1280.30">
    <property type="match status" value="1"/>
</dbReference>
<evidence type="ECO:0000256" key="6">
    <source>
        <dbReference type="SAM" id="MobiDB-lite"/>
    </source>
</evidence>
<feature type="domain" description="SAM-dependent MTase TRM10-type" evidence="7">
    <location>
        <begin position="53"/>
        <end position="256"/>
    </location>
</feature>
<evidence type="ECO:0000256" key="2">
    <source>
        <dbReference type="ARBA" id="ARBA00022603"/>
    </source>
</evidence>
<sequence length="256" mass="29926">MESTEPSKSKKDSQKVRKNRQKARREFLESMSKEEREEFLLKEKTEKLQQTKYEQKLLDNMHTFPKVYFDCSFCDTLVFKELKSLILQINCCIKTMKSCKMTDLSEAEADQEPLVYSINITSYKDNLQETWERCGVSKFIHSKTPEDIESISLTNAIYLSPDATEDLEDFDPLTTNFIIGGIVDRTVSSKLTLNKANSINPDEQLQCRRLPLQKYLDKKSKFVLNINTVYEILLRYCNSRNWEEAILQSVPMRIRG</sequence>
<evidence type="ECO:0000259" key="7">
    <source>
        <dbReference type="PROSITE" id="PS51675"/>
    </source>
</evidence>
<evidence type="ECO:0000256" key="5">
    <source>
        <dbReference type="ARBA" id="ARBA00048434"/>
    </source>
</evidence>
<feature type="compositionally biased region" description="Basic and acidic residues" evidence="6">
    <location>
        <begin position="1"/>
        <end position="15"/>
    </location>
</feature>
<evidence type="ECO:0000313" key="8">
    <source>
        <dbReference type="EMBL" id="CAI2373756.1"/>
    </source>
</evidence>
<dbReference type="GO" id="GO:0000049">
    <property type="term" value="F:tRNA binding"/>
    <property type="evidence" value="ECO:0007669"/>
    <property type="project" value="TreeGrafter"/>
</dbReference>
<proteinExistence type="predicted"/>
<dbReference type="EC" id="2.1.1.221" evidence="1"/>
<dbReference type="PANTHER" id="PTHR13563">
    <property type="entry name" value="TRNA (GUANINE-9-) METHYLTRANSFERASE"/>
    <property type="match status" value="1"/>
</dbReference>
<organism evidence="8 9">
    <name type="scientific">Euplotes crassus</name>
    <dbReference type="NCBI Taxonomy" id="5936"/>
    <lineage>
        <taxon>Eukaryota</taxon>
        <taxon>Sar</taxon>
        <taxon>Alveolata</taxon>
        <taxon>Ciliophora</taxon>
        <taxon>Intramacronucleata</taxon>
        <taxon>Spirotrichea</taxon>
        <taxon>Hypotrichia</taxon>
        <taxon>Euplotida</taxon>
        <taxon>Euplotidae</taxon>
        <taxon>Moneuplotes</taxon>
    </lineage>
</organism>